<evidence type="ECO:0000256" key="2">
    <source>
        <dbReference type="SAM" id="MobiDB-lite"/>
    </source>
</evidence>
<feature type="region of interest" description="Disordered" evidence="2">
    <location>
        <begin position="25"/>
        <end position="99"/>
    </location>
</feature>
<feature type="compositionally biased region" description="Low complexity" evidence="2">
    <location>
        <begin position="25"/>
        <end position="49"/>
    </location>
</feature>
<sequence>MYKSLIAIATILLTAATLNTLAESNQGGSGSNGNSNTNSNGQPSGSGTPAMQGSQGIGATQPVQNQNQVKTQNAGEEQQLQVKTQEEQGEENDNKNDLSGIRSSVAQQIQKLLSTGPAAGGIGDQVREWAKAQNQVQTKIQENLANVENKGNAAKFLFGPDYKAIGELKMEMEQNRVRVQQLEQLKLKLQNQADITNVQEMIALINEENTALQERISLEEAQPSIFGWLMKLLVK</sequence>
<evidence type="ECO:0000313" key="5">
    <source>
        <dbReference type="Proteomes" id="UP000176815"/>
    </source>
</evidence>
<accession>A0A1F4X607</accession>
<evidence type="ECO:0000256" key="1">
    <source>
        <dbReference type="SAM" id="Coils"/>
    </source>
</evidence>
<dbReference type="Proteomes" id="UP000176815">
    <property type="component" value="Unassembled WGS sequence"/>
</dbReference>
<dbReference type="AlphaFoldDB" id="A0A1F4X607"/>
<protein>
    <recommendedName>
        <fullName evidence="6">DUF5667 domain-containing protein</fullName>
    </recommendedName>
</protein>
<feature type="chain" id="PRO_5009515173" description="DUF5667 domain-containing protein" evidence="3">
    <location>
        <begin position="23"/>
        <end position="235"/>
    </location>
</feature>
<evidence type="ECO:0000313" key="4">
    <source>
        <dbReference type="EMBL" id="OGC77108.1"/>
    </source>
</evidence>
<proteinExistence type="predicted"/>
<keyword evidence="1" id="KW-0175">Coiled coil</keyword>
<dbReference type="EMBL" id="MEWG01000026">
    <property type="protein sequence ID" value="OGC77108.1"/>
    <property type="molecule type" value="Genomic_DNA"/>
</dbReference>
<evidence type="ECO:0000256" key="3">
    <source>
        <dbReference type="SAM" id="SignalP"/>
    </source>
</evidence>
<name>A0A1F4X607_UNCKA</name>
<feature type="signal peptide" evidence="3">
    <location>
        <begin position="1"/>
        <end position="22"/>
    </location>
</feature>
<keyword evidence="3" id="KW-0732">Signal</keyword>
<feature type="coiled-coil region" evidence="1">
    <location>
        <begin position="165"/>
        <end position="222"/>
    </location>
</feature>
<evidence type="ECO:0008006" key="6">
    <source>
        <dbReference type="Google" id="ProtNLM"/>
    </source>
</evidence>
<organism evidence="4 5">
    <name type="scientific">candidate division WWE3 bacterium RIFOXYD1_FULL_39_9</name>
    <dbReference type="NCBI Taxonomy" id="1802649"/>
    <lineage>
        <taxon>Bacteria</taxon>
        <taxon>Katanobacteria</taxon>
    </lineage>
</organism>
<reference evidence="4 5" key="1">
    <citation type="journal article" date="2016" name="Nat. Commun.">
        <title>Thousands of microbial genomes shed light on interconnected biogeochemical processes in an aquifer system.</title>
        <authorList>
            <person name="Anantharaman K."/>
            <person name="Brown C.T."/>
            <person name="Hug L.A."/>
            <person name="Sharon I."/>
            <person name="Castelle C.J."/>
            <person name="Probst A.J."/>
            <person name="Thomas B.C."/>
            <person name="Singh A."/>
            <person name="Wilkins M.J."/>
            <person name="Karaoz U."/>
            <person name="Brodie E.L."/>
            <person name="Williams K.H."/>
            <person name="Hubbard S.S."/>
            <person name="Banfield J.F."/>
        </authorList>
    </citation>
    <scope>NUCLEOTIDE SEQUENCE [LARGE SCALE GENOMIC DNA]</scope>
</reference>
<comment type="caution">
    <text evidence="4">The sequence shown here is derived from an EMBL/GenBank/DDBJ whole genome shotgun (WGS) entry which is preliminary data.</text>
</comment>
<gene>
    <name evidence="4" type="ORF">A2619_00265</name>
</gene>
<feature type="compositionally biased region" description="Polar residues" evidence="2">
    <location>
        <begin position="51"/>
        <end position="83"/>
    </location>
</feature>